<dbReference type="EMBL" id="JJMM01000004">
    <property type="protein sequence ID" value="KDR96343.1"/>
    <property type="molecule type" value="Genomic_DNA"/>
</dbReference>
<dbReference type="eggNOG" id="COG4863">
    <property type="taxonomic scope" value="Bacteria"/>
</dbReference>
<reference evidence="1 2" key="1">
    <citation type="submission" date="2014-03" db="EMBL/GenBank/DDBJ databases">
        <title>Genome sequence of Clostridium litorale W6, DSM 5388.</title>
        <authorList>
            <person name="Poehlein A."/>
            <person name="Jagirdar A."/>
            <person name="Khonsari B."/>
            <person name="Chibani C.M."/>
            <person name="Gutierrez Gutierrez D.A."/>
            <person name="Davydova E."/>
            <person name="Alghaithi H.S."/>
            <person name="Nair K.P."/>
            <person name="Dhamotharan K."/>
            <person name="Chandran L."/>
            <person name="G W."/>
            <person name="Daniel R."/>
        </authorList>
    </citation>
    <scope>NUCLEOTIDE SEQUENCE [LARGE SCALE GENOMIC DNA]</scope>
    <source>
        <strain evidence="1 2">W6</strain>
    </source>
</reference>
<dbReference type="RefSeq" id="WP_038262186.1">
    <property type="nucleotide sequence ID" value="NZ_JJMM01000004.1"/>
</dbReference>
<proteinExistence type="predicted"/>
<accession>A0A069RHR7</accession>
<dbReference type="STRING" id="1121324.CLIT_4c01800"/>
<evidence type="ECO:0000313" key="1">
    <source>
        <dbReference type="EMBL" id="KDR96343.1"/>
    </source>
</evidence>
<organism evidence="1 2">
    <name type="scientific">Peptoclostridium litorale DSM 5388</name>
    <dbReference type="NCBI Taxonomy" id="1121324"/>
    <lineage>
        <taxon>Bacteria</taxon>
        <taxon>Bacillati</taxon>
        <taxon>Bacillota</taxon>
        <taxon>Clostridia</taxon>
        <taxon>Peptostreptococcales</taxon>
        <taxon>Peptoclostridiaceae</taxon>
        <taxon>Peptoclostridium</taxon>
    </lineage>
</organism>
<gene>
    <name evidence="1" type="ORF">CLIT_4c01800</name>
</gene>
<dbReference type="AlphaFoldDB" id="A0A069RHR7"/>
<protein>
    <submittedName>
        <fullName evidence="1">Uncharacterized protein</fullName>
    </submittedName>
</protein>
<comment type="caution">
    <text evidence="1">The sequence shown here is derived from an EMBL/GenBank/DDBJ whole genome shotgun (WGS) entry which is preliminary data.</text>
</comment>
<sequence>MSREKLKTILLTFLFMTSIVLTGLNLNIIDYKSSENTFGRIDANKALDMVLQPERIFVHFGGGGGNNIEVIEGRIEYWKELRQMLKNGIANTMQVSEKDFNESQELKQLKSVEIKLPFDISGSFFTSALGLEKSKLDKYDGIESIIIPLVDDSGIYFLLSDGNAVRMERTKIEKSQIVQQLESELEQGNLVRYYMMSTLFPVDSDVLMPVDASGYKYLYFRGRNSVQIENEGRVVQMAKNIFGEKYDFVNRIVETGGANTFIYGFGERVLRMQPDGAIEYLDETIKGSGINQNDAIAKAVDFASKLGVKPSEMNLNKVEKSQIYGKDAYEFVFSYNIEGLKLKSYDSSIEDIAITVAGDSVYSYQSNIKSIEDNMTVNLFSKNDILSPQTILNDNFDFLKREFEINMEKGKNDEVSTNILGRIKSVELVYFLADTNVFTPAWCFYMEGQNYIFDAYTGEILNYGLGKI</sequence>
<keyword evidence="2" id="KW-1185">Reference proteome</keyword>
<name>A0A069RHR7_PEPLI</name>
<dbReference type="Proteomes" id="UP000027946">
    <property type="component" value="Unassembled WGS sequence"/>
</dbReference>
<evidence type="ECO:0000313" key="2">
    <source>
        <dbReference type="Proteomes" id="UP000027946"/>
    </source>
</evidence>